<organism evidence="14 15">
    <name type="scientific">Sphingobium chungbukense</name>
    <dbReference type="NCBI Taxonomy" id="56193"/>
    <lineage>
        <taxon>Bacteria</taxon>
        <taxon>Pseudomonadati</taxon>
        <taxon>Pseudomonadota</taxon>
        <taxon>Alphaproteobacteria</taxon>
        <taxon>Sphingomonadales</taxon>
        <taxon>Sphingomonadaceae</taxon>
        <taxon>Sphingobium</taxon>
    </lineage>
</organism>
<proteinExistence type="inferred from homology"/>
<dbReference type="GO" id="GO:0046872">
    <property type="term" value="F:metal ion binding"/>
    <property type="evidence" value="ECO:0007669"/>
    <property type="project" value="UniProtKB-KW"/>
</dbReference>
<feature type="binding site" evidence="12">
    <location>
        <position position="134"/>
    </location>
    <ligand>
        <name>S-adenosyl-L-methionine</name>
        <dbReference type="ChEBI" id="CHEBI:59789"/>
    </ligand>
</feature>
<dbReference type="InterPro" id="IPR007197">
    <property type="entry name" value="rSAM"/>
</dbReference>
<dbReference type="InterPro" id="IPR050105">
    <property type="entry name" value="MoCo_biosynth_MoaA/MoaC"/>
</dbReference>
<evidence type="ECO:0000259" key="13">
    <source>
        <dbReference type="PROSITE" id="PS51918"/>
    </source>
</evidence>
<keyword evidence="15" id="KW-1185">Reference proteome</keyword>
<feature type="binding site" evidence="12">
    <location>
        <position position="41"/>
    </location>
    <ligand>
        <name>S-adenosyl-L-methionine</name>
        <dbReference type="ChEBI" id="CHEBI:59789"/>
    </ligand>
</feature>
<feature type="binding site" evidence="12">
    <location>
        <position position="270"/>
    </location>
    <ligand>
        <name>[4Fe-4S] cluster</name>
        <dbReference type="ChEBI" id="CHEBI:49883"/>
        <label>2</label>
        <note>4Fe-4S-substrate</note>
    </ligand>
</feature>
<evidence type="ECO:0000256" key="4">
    <source>
        <dbReference type="ARBA" id="ARBA00022723"/>
    </source>
</evidence>
<dbReference type="Pfam" id="PF04055">
    <property type="entry name" value="Radical_SAM"/>
    <property type="match status" value="1"/>
</dbReference>
<evidence type="ECO:0000256" key="3">
    <source>
        <dbReference type="ARBA" id="ARBA00022691"/>
    </source>
</evidence>
<comment type="cofactor">
    <cofactor evidence="12">
        <name>[4Fe-4S] cluster</name>
        <dbReference type="ChEBI" id="CHEBI:49883"/>
    </cofactor>
    <text evidence="12">Binds 2 [4Fe-4S] clusters. Binds 1 [4Fe-4S] cluster coordinated with 3 cysteines and an exchangeable S-adenosyl-L-methionine and 1 [4Fe-4S] cluster coordinated with 3 cysteines and the GTP-derived substrate.</text>
</comment>
<dbReference type="InterPro" id="IPR006638">
    <property type="entry name" value="Elp3/MiaA/NifB-like_rSAM"/>
</dbReference>
<feature type="binding site" evidence="12">
    <location>
        <begin position="272"/>
        <end position="274"/>
    </location>
    <ligand>
        <name>GTP</name>
        <dbReference type="ChEBI" id="CHEBI:37565"/>
    </ligand>
</feature>
<dbReference type="CDD" id="cd21117">
    <property type="entry name" value="Twitch_MoaA"/>
    <property type="match status" value="1"/>
</dbReference>
<evidence type="ECO:0000256" key="8">
    <source>
        <dbReference type="ARBA" id="ARBA00023134"/>
    </source>
</evidence>
<dbReference type="InterPro" id="IPR010505">
    <property type="entry name" value="MoaA_twitch"/>
</dbReference>
<dbReference type="RefSeq" id="WP_046765668.1">
    <property type="nucleotide sequence ID" value="NZ_LBIC01000012.1"/>
</dbReference>
<evidence type="ECO:0000256" key="6">
    <source>
        <dbReference type="ARBA" id="ARBA00023004"/>
    </source>
</evidence>
<feature type="binding site" evidence="12">
    <location>
        <position position="81"/>
    </location>
    <ligand>
        <name>S-adenosyl-L-methionine</name>
        <dbReference type="ChEBI" id="CHEBI:59789"/>
    </ligand>
</feature>
<dbReference type="Proteomes" id="UP000033874">
    <property type="component" value="Unassembled WGS sequence"/>
</dbReference>
<dbReference type="GO" id="GO:0061798">
    <property type="term" value="F:GTP 3',8'-cyclase activity"/>
    <property type="evidence" value="ECO:0007669"/>
    <property type="project" value="UniProtKB-UniRule"/>
</dbReference>
<dbReference type="UniPathway" id="UPA00344"/>
<dbReference type="GO" id="GO:0005525">
    <property type="term" value="F:GTP binding"/>
    <property type="evidence" value="ECO:0007669"/>
    <property type="project" value="UniProtKB-UniRule"/>
</dbReference>
<feature type="binding site" evidence="12">
    <location>
        <position position="284"/>
    </location>
    <ligand>
        <name>[4Fe-4S] cluster</name>
        <dbReference type="ChEBI" id="CHEBI:49883"/>
        <label>2</label>
        <note>4Fe-4S-substrate</note>
    </ligand>
</feature>
<dbReference type="GO" id="GO:0061799">
    <property type="term" value="F:cyclic pyranopterin monophosphate synthase activity"/>
    <property type="evidence" value="ECO:0007669"/>
    <property type="project" value="TreeGrafter"/>
</dbReference>
<feature type="binding site" evidence="12">
    <location>
        <position position="204"/>
    </location>
    <ligand>
        <name>S-adenosyl-L-methionine</name>
        <dbReference type="ChEBI" id="CHEBI:59789"/>
    </ligand>
</feature>
<dbReference type="GO" id="GO:0051539">
    <property type="term" value="F:4 iron, 4 sulfur cluster binding"/>
    <property type="evidence" value="ECO:0007669"/>
    <property type="project" value="UniProtKB-UniRule"/>
</dbReference>
<dbReference type="SFLD" id="SFLDG01067">
    <property type="entry name" value="SPASM/twitch_domain_containing"/>
    <property type="match status" value="1"/>
</dbReference>
<dbReference type="Gene3D" id="3.20.20.70">
    <property type="entry name" value="Aldolase class I"/>
    <property type="match status" value="1"/>
</dbReference>
<dbReference type="InterPro" id="IPR000385">
    <property type="entry name" value="MoaA_NifB_PqqE_Fe-S-bd_CS"/>
</dbReference>
<dbReference type="EC" id="4.1.99.22" evidence="1 12"/>
<dbReference type="CDD" id="cd01335">
    <property type="entry name" value="Radical_SAM"/>
    <property type="match status" value="1"/>
</dbReference>
<keyword evidence="4 12" id="KW-0479">Metal-binding</keyword>
<dbReference type="STRING" id="56193.YP76_21600"/>
<keyword evidence="7 12" id="KW-0411">Iron-sulfur</keyword>
<keyword evidence="2 12" id="KW-0004">4Fe-4S</keyword>
<dbReference type="PROSITE" id="PS01305">
    <property type="entry name" value="MOAA_NIFB_PQQE"/>
    <property type="match status" value="1"/>
</dbReference>
<evidence type="ECO:0000256" key="9">
    <source>
        <dbReference type="ARBA" id="ARBA00023150"/>
    </source>
</evidence>
<evidence type="ECO:0000256" key="11">
    <source>
        <dbReference type="ARBA" id="ARBA00048697"/>
    </source>
</evidence>
<feature type="binding site" evidence="12">
    <location>
        <position position="42"/>
    </location>
    <ligand>
        <name>[4Fe-4S] cluster</name>
        <dbReference type="ChEBI" id="CHEBI:49883"/>
        <label>1</label>
        <note>4Fe-4S-S-AdoMet</note>
    </ligand>
</feature>
<dbReference type="SUPFAM" id="SSF102114">
    <property type="entry name" value="Radical SAM enzymes"/>
    <property type="match status" value="1"/>
</dbReference>
<comment type="catalytic activity">
    <reaction evidence="11 12">
        <text>GTP + AH2 + S-adenosyl-L-methionine = (8S)-3',8-cyclo-7,8-dihydroguanosine 5'-triphosphate + 5'-deoxyadenosine + L-methionine + A + H(+)</text>
        <dbReference type="Rhea" id="RHEA:49576"/>
        <dbReference type="ChEBI" id="CHEBI:13193"/>
        <dbReference type="ChEBI" id="CHEBI:15378"/>
        <dbReference type="ChEBI" id="CHEBI:17319"/>
        <dbReference type="ChEBI" id="CHEBI:17499"/>
        <dbReference type="ChEBI" id="CHEBI:37565"/>
        <dbReference type="ChEBI" id="CHEBI:57844"/>
        <dbReference type="ChEBI" id="CHEBI:59789"/>
        <dbReference type="ChEBI" id="CHEBI:131766"/>
        <dbReference type="EC" id="4.1.99.22"/>
    </reaction>
</comment>
<evidence type="ECO:0000256" key="1">
    <source>
        <dbReference type="ARBA" id="ARBA00012167"/>
    </source>
</evidence>
<feature type="binding site" evidence="12">
    <location>
        <position position="267"/>
    </location>
    <ligand>
        <name>[4Fe-4S] cluster</name>
        <dbReference type="ChEBI" id="CHEBI:49883"/>
        <label>2</label>
        <note>4Fe-4S-substrate</note>
    </ligand>
</feature>
<evidence type="ECO:0000256" key="10">
    <source>
        <dbReference type="ARBA" id="ARBA00023239"/>
    </source>
</evidence>
<dbReference type="InterPro" id="IPR058240">
    <property type="entry name" value="rSAM_sf"/>
</dbReference>
<dbReference type="InterPro" id="IPR013785">
    <property type="entry name" value="Aldolase_TIM"/>
</dbReference>
<dbReference type="PATRIC" id="fig|56193.3.peg.4541"/>
<dbReference type="NCBIfam" id="TIGR02666">
    <property type="entry name" value="moaA"/>
    <property type="match status" value="1"/>
</dbReference>
<dbReference type="GO" id="GO:0006777">
    <property type="term" value="P:Mo-molybdopterin cofactor biosynthetic process"/>
    <property type="evidence" value="ECO:0007669"/>
    <property type="project" value="UniProtKB-UniRule"/>
</dbReference>
<feature type="binding site" evidence="12">
    <location>
        <position position="110"/>
    </location>
    <ligand>
        <name>GTP</name>
        <dbReference type="ChEBI" id="CHEBI:37565"/>
    </ligand>
</feature>
<dbReference type="PANTHER" id="PTHR22960">
    <property type="entry name" value="MOLYBDOPTERIN COFACTOR SYNTHESIS PROTEIN A"/>
    <property type="match status" value="1"/>
</dbReference>
<dbReference type="HAMAP" id="MF_01225_B">
    <property type="entry name" value="MoaA_B"/>
    <property type="match status" value="1"/>
</dbReference>
<keyword evidence="3 12" id="KW-0949">S-adenosyl-L-methionine</keyword>
<feature type="binding site" evidence="12">
    <location>
        <position position="77"/>
    </location>
    <ligand>
        <name>GTP</name>
        <dbReference type="ChEBI" id="CHEBI:37565"/>
    </ligand>
</feature>
<evidence type="ECO:0000256" key="5">
    <source>
        <dbReference type="ARBA" id="ARBA00022741"/>
    </source>
</evidence>
<keyword evidence="9 12" id="KW-0501">Molybdenum cofactor biosynthesis</keyword>
<comment type="function">
    <text evidence="12">Catalyzes the cyclization of GTP to (8S)-3',8-cyclo-7,8-dihydroguanosine 5'-triphosphate.</text>
</comment>
<comment type="similarity">
    <text evidence="12">Belongs to the radical SAM superfamily. MoaA family.</text>
</comment>
<dbReference type="SFLD" id="SFLDG01383">
    <property type="entry name" value="cyclic_pyranopterin_phosphate"/>
    <property type="match status" value="1"/>
</dbReference>
<dbReference type="SFLD" id="SFLDS00029">
    <property type="entry name" value="Radical_SAM"/>
    <property type="match status" value="1"/>
</dbReference>
<keyword evidence="8 12" id="KW-0342">GTP-binding</keyword>
<dbReference type="PANTHER" id="PTHR22960:SF0">
    <property type="entry name" value="MOLYBDENUM COFACTOR BIOSYNTHESIS PROTEIN 1"/>
    <property type="match status" value="1"/>
</dbReference>
<evidence type="ECO:0000313" key="14">
    <source>
        <dbReference type="EMBL" id="KKW90046.1"/>
    </source>
</evidence>
<gene>
    <name evidence="12" type="primary">moaA</name>
    <name evidence="14" type="ORF">YP76_21600</name>
</gene>
<dbReference type="InterPro" id="IPR040064">
    <property type="entry name" value="MoaA-like"/>
</dbReference>
<protein>
    <recommendedName>
        <fullName evidence="1 12">GTP 3',8-cyclase</fullName>
        <ecNumber evidence="1 12">4.1.99.22</ecNumber>
    </recommendedName>
    <alternativeName>
        <fullName evidence="12">Molybdenum cofactor biosynthesis protein A</fullName>
    </alternativeName>
</protein>
<dbReference type="PROSITE" id="PS51918">
    <property type="entry name" value="RADICAL_SAM"/>
    <property type="match status" value="1"/>
</dbReference>
<keyword evidence="10 12" id="KW-0456">Lyase</keyword>
<name>A0A0M3AM80_9SPHN</name>
<feature type="binding site" evidence="12">
    <location>
        <position position="35"/>
    </location>
    <ligand>
        <name>[4Fe-4S] cluster</name>
        <dbReference type="ChEBI" id="CHEBI:49883"/>
        <label>1</label>
        <note>4Fe-4S-S-AdoMet</note>
    </ligand>
</feature>
<keyword evidence="5 12" id="KW-0547">Nucleotide-binding</keyword>
<feature type="binding site" evidence="12">
    <location>
        <position position="28"/>
    </location>
    <ligand>
        <name>GTP</name>
        <dbReference type="ChEBI" id="CHEBI:37565"/>
    </ligand>
</feature>
<reference evidence="14 15" key="1">
    <citation type="submission" date="2015-04" db="EMBL/GenBank/DDBJ databases">
        <title>Genome sequence of aromatic hydrocarbons-degrading Sphingobium chungbukense DJ77.</title>
        <authorList>
            <person name="Kim Y.-C."/>
            <person name="Chae J.-C."/>
        </authorList>
    </citation>
    <scope>NUCLEOTIDE SEQUENCE [LARGE SCALE GENOMIC DNA]</scope>
    <source>
        <strain evidence="14 15">DJ77</strain>
    </source>
</reference>
<dbReference type="GO" id="GO:1904047">
    <property type="term" value="F:S-adenosyl-L-methionine binding"/>
    <property type="evidence" value="ECO:0007669"/>
    <property type="project" value="UniProtKB-UniRule"/>
</dbReference>
<keyword evidence="6 12" id="KW-0408">Iron</keyword>
<feature type="domain" description="Radical SAM core" evidence="13">
    <location>
        <begin position="19"/>
        <end position="243"/>
    </location>
</feature>
<dbReference type="Pfam" id="PF06463">
    <property type="entry name" value="Mob_synth_C"/>
    <property type="match status" value="1"/>
</dbReference>
<comment type="subunit">
    <text evidence="12">Monomer and homodimer.</text>
</comment>
<evidence type="ECO:0000256" key="7">
    <source>
        <dbReference type="ARBA" id="ARBA00023014"/>
    </source>
</evidence>
<comment type="caution">
    <text evidence="14">The sequence shown here is derived from an EMBL/GenBank/DDBJ whole genome shotgun (WGS) entry which is preliminary data.</text>
</comment>
<dbReference type="AlphaFoldDB" id="A0A0M3AM80"/>
<dbReference type="SMART" id="SM00729">
    <property type="entry name" value="Elp3"/>
    <property type="match status" value="1"/>
</dbReference>
<dbReference type="EMBL" id="LBIC01000012">
    <property type="protein sequence ID" value="KKW90046.1"/>
    <property type="molecule type" value="Genomic_DNA"/>
</dbReference>
<feature type="binding site" evidence="12">
    <location>
        <position position="170"/>
    </location>
    <ligand>
        <name>GTP</name>
        <dbReference type="ChEBI" id="CHEBI:37565"/>
    </ligand>
</feature>
<accession>A0A0M3AM80</accession>
<evidence type="ECO:0000256" key="2">
    <source>
        <dbReference type="ARBA" id="ARBA00022485"/>
    </source>
</evidence>
<dbReference type="SFLD" id="SFLDG01386">
    <property type="entry name" value="main_SPASM_domain-containing"/>
    <property type="match status" value="1"/>
</dbReference>
<dbReference type="InterPro" id="IPR013483">
    <property type="entry name" value="MoaA"/>
</dbReference>
<evidence type="ECO:0000256" key="12">
    <source>
        <dbReference type="HAMAP-Rule" id="MF_01225"/>
    </source>
</evidence>
<evidence type="ECO:0000313" key="15">
    <source>
        <dbReference type="Proteomes" id="UP000033874"/>
    </source>
</evidence>
<sequence>METVDKGKVDPGRRAMTDALGRRISYLRISVTDRCDLRCRYCMAERMQFLPKNQVLTLEEIALLADLFIARGVRRIRLTGGEPLVRRDIVDLVRRIGRHLGGGLDEVTLTTNGTRLAQHAQALADAGVRRINVSLDSRDPDRFAHVTRGGDVRTVVDGLNAARDAGLSVKINMVALKGINEDEILPMLHWCNGEGFDLTLIETMPLGETGEDRTDHYLPLTQVADSIWRHHMLTPLSHRTGGPARYHAVEGMTARLGLITPLTNNFCADCNRMRMTCEGKIFMCLGHEDHVDLKTAFREGGLDAVEPLIDRALRLKPARHDFRIGADAPPAAVRRHMSVTGG</sequence>
<feature type="binding site" evidence="12">
    <location>
        <position position="39"/>
    </location>
    <ligand>
        <name>[4Fe-4S] cluster</name>
        <dbReference type="ChEBI" id="CHEBI:49883"/>
        <label>1</label>
        <note>4Fe-4S-S-AdoMet</note>
    </ligand>
</feature>
<comment type="pathway">
    <text evidence="12">Cofactor biosynthesis; molybdopterin biosynthesis.</text>
</comment>